<reference evidence="3" key="1">
    <citation type="journal article" date="2019" name="Curr. Biol.">
        <title>Genome Sequence of Striga asiatica Provides Insight into the Evolution of Plant Parasitism.</title>
        <authorList>
            <person name="Yoshida S."/>
            <person name="Kim S."/>
            <person name="Wafula E.K."/>
            <person name="Tanskanen J."/>
            <person name="Kim Y.M."/>
            <person name="Honaas L."/>
            <person name="Yang Z."/>
            <person name="Spallek T."/>
            <person name="Conn C.E."/>
            <person name="Ichihashi Y."/>
            <person name="Cheong K."/>
            <person name="Cui S."/>
            <person name="Der J.P."/>
            <person name="Gundlach H."/>
            <person name="Jiao Y."/>
            <person name="Hori C."/>
            <person name="Ishida J.K."/>
            <person name="Kasahara H."/>
            <person name="Kiba T."/>
            <person name="Kim M.S."/>
            <person name="Koo N."/>
            <person name="Laohavisit A."/>
            <person name="Lee Y.H."/>
            <person name="Lumba S."/>
            <person name="McCourt P."/>
            <person name="Mortimer J.C."/>
            <person name="Mutuku J.M."/>
            <person name="Nomura T."/>
            <person name="Sasaki-Sekimoto Y."/>
            <person name="Seto Y."/>
            <person name="Wang Y."/>
            <person name="Wakatake T."/>
            <person name="Sakakibara H."/>
            <person name="Demura T."/>
            <person name="Yamaguchi S."/>
            <person name="Yoneyama K."/>
            <person name="Manabe R.I."/>
            <person name="Nelson D.C."/>
            <person name="Schulman A.H."/>
            <person name="Timko M.P."/>
            <person name="dePamphilis C.W."/>
            <person name="Choi D."/>
            <person name="Shirasu K."/>
        </authorList>
    </citation>
    <scope>NUCLEOTIDE SEQUENCE [LARGE SCALE GENOMIC DNA]</scope>
    <source>
        <strain evidence="3">cv. UVA1</strain>
    </source>
</reference>
<evidence type="ECO:0000313" key="3">
    <source>
        <dbReference type="Proteomes" id="UP000325081"/>
    </source>
</evidence>
<name>A0A5A7PIC9_STRAF</name>
<evidence type="ECO:0000256" key="1">
    <source>
        <dbReference type="SAM" id="MobiDB-lite"/>
    </source>
</evidence>
<accession>A0A5A7PIC9</accession>
<comment type="caution">
    <text evidence="2">The sequence shown here is derived from an EMBL/GenBank/DDBJ whole genome shotgun (WGS) entry which is preliminary data.</text>
</comment>
<dbReference type="AlphaFoldDB" id="A0A5A7PIC9"/>
<protein>
    <submittedName>
        <fullName evidence="2">DNA/RNA polymerases superfamily protein</fullName>
    </submittedName>
</protein>
<feature type="compositionally biased region" description="Low complexity" evidence="1">
    <location>
        <begin position="127"/>
        <end position="139"/>
    </location>
</feature>
<feature type="region of interest" description="Disordered" evidence="1">
    <location>
        <begin position="42"/>
        <end position="108"/>
    </location>
</feature>
<feature type="compositionally biased region" description="Basic and acidic residues" evidence="1">
    <location>
        <begin position="91"/>
        <end position="108"/>
    </location>
</feature>
<evidence type="ECO:0000313" key="2">
    <source>
        <dbReference type="EMBL" id="GER32368.1"/>
    </source>
</evidence>
<sequence length="177" mass="18693">MGAKAESGVAVAVEEIEGSGVGLVAVVAVEEEVVVVVAVETPRQRTGKGSLSEEAALATQARSRKPPEPHPIPSHRASPRPKSTAAPRWSTIEKLRQGSTRRLEKTNIGEDVFGLVQSLRLSFDLCSSPPSSQSSPAAATGFRGHTSHPIASPTSNVPDFNSHPLHRRQCPNLPSPS</sequence>
<gene>
    <name evidence="2" type="ORF">STAS_08427</name>
</gene>
<proteinExistence type="predicted"/>
<dbReference type="Proteomes" id="UP000325081">
    <property type="component" value="Unassembled WGS sequence"/>
</dbReference>
<organism evidence="2 3">
    <name type="scientific">Striga asiatica</name>
    <name type="common">Asiatic witchweed</name>
    <name type="synonym">Buchnera asiatica</name>
    <dbReference type="NCBI Taxonomy" id="4170"/>
    <lineage>
        <taxon>Eukaryota</taxon>
        <taxon>Viridiplantae</taxon>
        <taxon>Streptophyta</taxon>
        <taxon>Embryophyta</taxon>
        <taxon>Tracheophyta</taxon>
        <taxon>Spermatophyta</taxon>
        <taxon>Magnoliopsida</taxon>
        <taxon>eudicotyledons</taxon>
        <taxon>Gunneridae</taxon>
        <taxon>Pentapetalae</taxon>
        <taxon>asterids</taxon>
        <taxon>lamiids</taxon>
        <taxon>Lamiales</taxon>
        <taxon>Orobanchaceae</taxon>
        <taxon>Buchnereae</taxon>
        <taxon>Striga</taxon>
    </lineage>
</organism>
<dbReference type="EMBL" id="BKCP01004594">
    <property type="protein sequence ID" value="GER32368.1"/>
    <property type="molecule type" value="Genomic_DNA"/>
</dbReference>
<keyword evidence="3" id="KW-1185">Reference proteome</keyword>
<feature type="region of interest" description="Disordered" evidence="1">
    <location>
        <begin position="125"/>
        <end position="177"/>
    </location>
</feature>